<evidence type="ECO:0000256" key="2">
    <source>
        <dbReference type="ARBA" id="ARBA00022723"/>
    </source>
</evidence>
<name>A0A2P7B2Z1_9HYPH</name>
<dbReference type="InterPro" id="IPR002629">
    <property type="entry name" value="Met_Synth_C/arc"/>
</dbReference>
<evidence type="ECO:0000259" key="4">
    <source>
        <dbReference type="Pfam" id="PF01717"/>
    </source>
</evidence>
<dbReference type="EMBL" id="PGGM01000015">
    <property type="protein sequence ID" value="PSH60844.1"/>
    <property type="molecule type" value="Genomic_DNA"/>
</dbReference>
<dbReference type="GO" id="GO:0009086">
    <property type="term" value="P:methionine biosynthetic process"/>
    <property type="evidence" value="ECO:0007669"/>
    <property type="project" value="InterPro"/>
</dbReference>
<dbReference type="InterPro" id="IPR038071">
    <property type="entry name" value="UROD/MetE-like_sf"/>
</dbReference>
<protein>
    <recommendedName>
        <fullName evidence="4">Cobalamin-independent methionine synthase MetE C-terminal/archaeal domain-containing protein</fullName>
    </recommendedName>
</protein>
<evidence type="ECO:0000313" key="5">
    <source>
        <dbReference type="EMBL" id="PSH60844.1"/>
    </source>
</evidence>
<dbReference type="Gene3D" id="3.20.20.210">
    <property type="match status" value="1"/>
</dbReference>
<keyword evidence="6" id="KW-1185">Reference proteome</keyword>
<dbReference type="PANTHER" id="PTHR30519">
    <property type="entry name" value="5-METHYLTETRAHYDROPTEROYLTRIGLUTAMATE--HOMOCYSTEINE METHYLTRANSFERASE"/>
    <property type="match status" value="1"/>
</dbReference>
<reference evidence="6" key="1">
    <citation type="submission" date="2017-11" db="EMBL/GenBank/DDBJ databases">
        <authorList>
            <person name="Kuznetsova I."/>
            <person name="Sazanova A."/>
            <person name="Chirak E."/>
            <person name="Safronova V."/>
            <person name="Willems A."/>
        </authorList>
    </citation>
    <scope>NUCLEOTIDE SEQUENCE [LARGE SCALE GENOMIC DNA]</scope>
    <source>
        <strain evidence="6">CCBAU 03422</strain>
    </source>
</reference>
<keyword evidence="2" id="KW-0479">Metal-binding</keyword>
<dbReference type="Pfam" id="PF01717">
    <property type="entry name" value="Meth_synt_2"/>
    <property type="match status" value="1"/>
</dbReference>
<evidence type="ECO:0000256" key="1">
    <source>
        <dbReference type="ARBA" id="ARBA00001947"/>
    </source>
</evidence>
<evidence type="ECO:0000313" key="6">
    <source>
        <dbReference type="Proteomes" id="UP000241764"/>
    </source>
</evidence>
<organism evidence="5 6">
    <name type="scientific">Phyllobacterium sophorae</name>
    <dbReference type="NCBI Taxonomy" id="1520277"/>
    <lineage>
        <taxon>Bacteria</taxon>
        <taxon>Pseudomonadati</taxon>
        <taxon>Pseudomonadota</taxon>
        <taxon>Alphaproteobacteria</taxon>
        <taxon>Hyphomicrobiales</taxon>
        <taxon>Phyllobacteriaceae</taxon>
        <taxon>Phyllobacterium</taxon>
    </lineage>
</organism>
<dbReference type="Proteomes" id="UP000241764">
    <property type="component" value="Unassembled WGS sequence"/>
</dbReference>
<feature type="domain" description="Cobalamin-independent methionine synthase MetE C-terminal/archaeal" evidence="4">
    <location>
        <begin position="50"/>
        <end position="236"/>
    </location>
</feature>
<dbReference type="AlphaFoldDB" id="A0A2P7B2Z1"/>
<accession>A0A2P7B2Z1</accession>
<evidence type="ECO:0000256" key="3">
    <source>
        <dbReference type="ARBA" id="ARBA00022833"/>
    </source>
</evidence>
<dbReference type="SUPFAM" id="SSF51726">
    <property type="entry name" value="UROD/MetE-like"/>
    <property type="match status" value="1"/>
</dbReference>
<keyword evidence="3" id="KW-0862">Zinc</keyword>
<gene>
    <name evidence="5" type="ORF">CU103_25075</name>
</gene>
<comment type="caution">
    <text evidence="5">The sequence shown here is derived from an EMBL/GenBank/DDBJ whole genome shotgun (WGS) entry which is preliminary data.</text>
</comment>
<dbReference type="GO" id="GO:0008270">
    <property type="term" value="F:zinc ion binding"/>
    <property type="evidence" value="ECO:0007669"/>
    <property type="project" value="InterPro"/>
</dbReference>
<proteinExistence type="predicted"/>
<sequence length="426" mass="47536">MPIQPLTTQIVGSYTKPHWLARHLKMRALDGSWWRPDPDVLAEAKHDAALLALYEQERAGLDLVNDGEAQRASYDRHFLKCLTGIDYTHPDHITTSSEVTSFKTDSTGLDEYFSNSATKARVVSEISWAGPLTVDELEFTKAHASRPVKANLVGPITLAGQVSDHAYGDEKALVIAIAKALHQELLALQNAGADVLQIDEPYFQTRLSAARKYGREAIETLVKSIEVPVIVHVCYGYALAHKIKKVSPTYPEVLEILADCPIQGISLEYGNRNTIQTSCAIAGLNTSYLDCWIWRTGKSRPRNMLTTGCACDRSSRAPPSMFGLRHVELAAAGRFRKGQRPRRWDKSRAPTNLKTRTASVRYNQCRAGLTSQKEEPCRLNVKNRSISIAASFFTGRTRWSITASSICRVSSRRTRPLPEPNRRKTF</sequence>
<dbReference type="GO" id="GO:0003871">
    <property type="term" value="F:5-methyltetrahydropteroyltriglutamate-homocysteine S-methyltransferase activity"/>
    <property type="evidence" value="ECO:0007669"/>
    <property type="project" value="InterPro"/>
</dbReference>
<comment type="cofactor">
    <cofactor evidence="1">
        <name>Zn(2+)</name>
        <dbReference type="ChEBI" id="CHEBI:29105"/>
    </cofactor>
</comment>